<proteinExistence type="predicted"/>
<reference evidence="2 3" key="1">
    <citation type="submission" date="2020-10" db="EMBL/GenBank/DDBJ databases">
        <title>Connecting structure to function with the recovery of over 1000 high-quality activated sludge metagenome-assembled genomes encoding full-length rRNA genes using long-read sequencing.</title>
        <authorList>
            <person name="Singleton C.M."/>
            <person name="Petriglieri F."/>
            <person name="Kristensen J.M."/>
            <person name="Kirkegaard R.H."/>
            <person name="Michaelsen T.Y."/>
            <person name="Andersen M.H."/>
            <person name="Karst S.M."/>
            <person name="Dueholm M.S."/>
            <person name="Nielsen P.H."/>
            <person name="Albertsen M."/>
        </authorList>
    </citation>
    <scope>NUCLEOTIDE SEQUENCE [LARGE SCALE GENOMIC DNA]</scope>
    <source>
        <strain evidence="2">Ribe_18-Q3-R11-54_BAT3C.373</strain>
    </source>
</reference>
<accession>A0A9D7S9U5</accession>
<keyword evidence="1" id="KW-0732">Signal</keyword>
<evidence type="ECO:0000313" key="2">
    <source>
        <dbReference type="EMBL" id="MBK9717546.1"/>
    </source>
</evidence>
<organism evidence="2 3">
    <name type="scientific">Candidatus Defluviibacterium haderslevense</name>
    <dbReference type="NCBI Taxonomy" id="2981993"/>
    <lineage>
        <taxon>Bacteria</taxon>
        <taxon>Pseudomonadati</taxon>
        <taxon>Bacteroidota</taxon>
        <taxon>Saprospiria</taxon>
        <taxon>Saprospirales</taxon>
        <taxon>Saprospiraceae</taxon>
        <taxon>Candidatus Defluviibacterium</taxon>
    </lineage>
</organism>
<dbReference type="InterPro" id="IPR020240">
    <property type="entry name" value="UPF0412_YaaI"/>
</dbReference>
<evidence type="ECO:0000256" key="1">
    <source>
        <dbReference type="ARBA" id="ARBA00022729"/>
    </source>
</evidence>
<comment type="caution">
    <text evidence="2">The sequence shown here is derived from an EMBL/GenBank/DDBJ whole genome shotgun (WGS) entry which is preliminary data.</text>
</comment>
<protein>
    <submittedName>
        <fullName evidence="2">DUF2541 family protein</fullName>
    </submittedName>
</protein>
<dbReference type="EMBL" id="JADKFW010000004">
    <property type="protein sequence ID" value="MBK9717546.1"/>
    <property type="molecule type" value="Genomic_DNA"/>
</dbReference>
<dbReference type="Proteomes" id="UP000808349">
    <property type="component" value="Unassembled WGS sequence"/>
</dbReference>
<gene>
    <name evidence="2" type="ORF">IPO85_08555</name>
</gene>
<dbReference type="AlphaFoldDB" id="A0A9D7S9U5"/>
<name>A0A9D7S9U5_9BACT</name>
<sequence>MKTNLFLAFILGIFVLVSLSSFSTSPTKNGWEKLGQRLVNRTIDHDVIMVTKMEGSFSKLKIKVRRSGINMDKMVVHYGNGESQNIDIRENILKGGESRVIDLTGNKRVINRVEFWYDTKGGAMNDKALVELWGRH</sequence>
<dbReference type="Pfam" id="PF10807">
    <property type="entry name" value="DUF2541"/>
    <property type="match status" value="1"/>
</dbReference>
<evidence type="ECO:0000313" key="3">
    <source>
        <dbReference type="Proteomes" id="UP000808349"/>
    </source>
</evidence>